<sequence>MVPCACCPFLSSLTGGGYNISSHLLVVPAIAPKVQAVIEDTSRGSSTKDLEGWLTVHCVRT</sequence>
<name>A0A0G4NUS4_PENC3</name>
<dbReference type="STRING" id="1429867.A0A0G4NUS4"/>
<dbReference type="AlphaFoldDB" id="A0A0G4NUS4"/>
<proteinExistence type="predicted"/>
<gene>
    <name evidence="1" type="ORF">PCAMFM013_S001g000709</name>
</gene>
<evidence type="ECO:0000313" key="1">
    <source>
        <dbReference type="EMBL" id="CRL17749.1"/>
    </source>
</evidence>
<protein>
    <submittedName>
        <fullName evidence="1">Str. FM013</fullName>
    </submittedName>
</protein>
<dbReference type="EMBL" id="HG793134">
    <property type="protein sequence ID" value="CRL17749.1"/>
    <property type="molecule type" value="Genomic_DNA"/>
</dbReference>
<accession>A0A0G4NUS4</accession>
<evidence type="ECO:0000313" key="2">
    <source>
        <dbReference type="Proteomes" id="UP000053732"/>
    </source>
</evidence>
<organism evidence="1 2">
    <name type="scientific">Penicillium camemberti (strain FM 013)</name>
    <dbReference type="NCBI Taxonomy" id="1429867"/>
    <lineage>
        <taxon>Eukaryota</taxon>
        <taxon>Fungi</taxon>
        <taxon>Dikarya</taxon>
        <taxon>Ascomycota</taxon>
        <taxon>Pezizomycotina</taxon>
        <taxon>Eurotiomycetes</taxon>
        <taxon>Eurotiomycetidae</taxon>
        <taxon>Eurotiales</taxon>
        <taxon>Aspergillaceae</taxon>
        <taxon>Penicillium</taxon>
    </lineage>
</organism>
<dbReference type="Proteomes" id="UP000053732">
    <property type="component" value="Unassembled WGS sequence"/>
</dbReference>
<reference evidence="1 2" key="1">
    <citation type="journal article" date="2014" name="Nat. Commun.">
        <title>Multiple recent horizontal transfers of a large genomic region in cheese making fungi.</title>
        <authorList>
            <person name="Cheeseman K."/>
            <person name="Ropars J."/>
            <person name="Renault P."/>
            <person name="Dupont J."/>
            <person name="Gouzy J."/>
            <person name="Branca A."/>
            <person name="Abraham A.L."/>
            <person name="Ceppi M."/>
            <person name="Conseiller E."/>
            <person name="Debuchy R."/>
            <person name="Malagnac F."/>
            <person name="Goarin A."/>
            <person name="Silar P."/>
            <person name="Lacoste S."/>
            <person name="Sallet E."/>
            <person name="Bensimon A."/>
            <person name="Giraud T."/>
            <person name="Brygoo Y."/>
        </authorList>
    </citation>
    <scope>NUCLEOTIDE SEQUENCE [LARGE SCALE GENOMIC DNA]</scope>
    <source>
        <strain evidence="2">FM 013</strain>
    </source>
</reference>
<keyword evidence="2" id="KW-1185">Reference proteome</keyword>